<dbReference type="Proteomes" id="UP000065807">
    <property type="component" value="Chromosome"/>
</dbReference>
<protein>
    <submittedName>
        <fullName evidence="10">Cation:proton antiporter</fullName>
    </submittedName>
</protein>
<sequence length="200" mass="20394">MDALIPRLVSRIATPLILALALYLFLRGHNNPGGGFIAGLVAASAIVLQAVVWSREEAGRYVPVPGWLFIGLGLLFAAGTGIGGILLGYPFLTHAFGPVHLGRFEVELATAQLFDLGVFLVVVGTTQSVILNISGDPVIRPEAPAGPMGNGAGAGVSVEDGGKRGVDRAPAAADGGVAPPAGEETGAIRHEGEGSRPWSS</sequence>
<feature type="transmembrane region" description="Helical" evidence="8">
    <location>
        <begin position="12"/>
        <end position="29"/>
    </location>
</feature>
<dbReference type="AlphaFoldDB" id="A0A0K2SKQ0"/>
<feature type="region of interest" description="Disordered" evidence="7">
    <location>
        <begin position="142"/>
        <end position="200"/>
    </location>
</feature>
<dbReference type="GO" id="GO:0005886">
    <property type="term" value="C:plasma membrane"/>
    <property type="evidence" value="ECO:0007669"/>
    <property type="project" value="UniProtKB-SubCell"/>
</dbReference>
<dbReference type="InterPro" id="IPR050622">
    <property type="entry name" value="CPA3_antiporter_subunitB"/>
</dbReference>
<feature type="domain" description="Na+/H+ antiporter MnhB subunit-related protein" evidence="9">
    <location>
        <begin position="5"/>
        <end position="126"/>
    </location>
</feature>
<feature type="compositionally biased region" description="Low complexity" evidence="7">
    <location>
        <begin position="168"/>
        <end position="182"/>
    </location>
</feature>
<evidence type="ECO:0000313" key="10">
    <source>
        <dbReference type="EMBL" id="BAS27681.1"/>
    </source>
</evidence>
<evidence type="ECO:0000256" key="6">
    <source>
        <dbReference type="ARBA" id="ARBA00023136"/>
    </source>
</evidence>
<dbReference type="STRING" id="1555112.LIP_1837"/>
<keyword evidence="5 8" id="KW-1133">Transmembrane helix</keyword>
<organism evidence="10 11">
    <name type="scientific">Limnochorda pilosa</name>
    <dbReference type="NCBI Taxonomy" id="1555112"/>
    <lineage>
        <taxon>Bacteria</taxon>
        <taxon>Bacillati</taxon>
        <taxon>Bacillota</taxon>
        <taxon>Limnochordia</taxon>
        <taxon>Limnochordales</taxon>
        <taxon>Limnochordaceae</taxon>
        <taxon>Limnochorda</taxon>
    </lineage>
</organism>
<dbReference type="OrthoDB" id="9798859at2"/>
<reference evidence="11" key="2">
    <citation type="journal article" date="2016" name="Int. J. Syst. Evol. Microbiol.">
        <title>Complete genome sequence and cell structure of Limnochorda pilosa, a Gram-negative spore-former within the phylum Firmicutes.</title>
        <authorList>
            <person name="Watanabe M."/>
            <person name="Kojima H."/>
            <person name="Fukui M."/>
        </authorList>
    </citation>
    <scope>NUCLEOTIDE SEQUENCE [LARGE SCALE GENOMIC DNA]</scope>
    <source>
        <strain evidence="11">HC45</strain>
    </source>
</reference>
<dbReference type="PATRIC" id="fig|1555112.3.peg.1869"/>
<evidence type="ECO:0000256" key="1">
    <source>
        <dbReference type="ARBA" id="ARBA00004651"/>
    </source>
</evidence>
<gene>
    <name evidence="10" type="ORF">LIP_1837</name>
</gene>
<evidence type="ECO:0000256" key="5">
    <source>
        <dbReference type="ARBA" id="ARBA00022989"/>
    </source>
</evidence>
<keyword evidence="11" id="KW-1185">Reference proteome</keyword>
<feature type="transmembrane region" description="Helical" evidence="8">
    <location>
        <begin position="35"/>
        <end position="54"/>
    </location>
</feature>
<dbReference type="KEGG" id="lpil:LIP_1837"/>
<comment type="similarity">
    <text evidence="2">Belongs to the CPA3 antiporters (TC 2.A.63) subunit B family.</text>
</comment>
<evidence type="ECO:0000259" key="9">
    <source>
        <dbReference type="Pfam" id="PF04039"/>
    </source>
</evidence>
<keyword evidence="4 8" id="KW-0812">Transmembrane</keyword>
<dbReference type="PANTHER" id="PTHR33932:SF4">
    <property type="entry name" value="NA(+)_H(+) ANTIPORTER SUBUNIT B"/>
    <property type="match status" value="1"/>
</dbReference>
<dbReference type="InterPro" id="IPR007182">
    <property type="entry name" value="MnhB"/>
</dbReference>
<keyword evidence="3" id="KW-1003">Cell membrane</keyword>
<feature type="transmembrane region" description="Helical" evidence="8">
    <location>
        <begin position="66"/>
        <end position="89"/>
    </location>
</feature>
<dbReference type="RefSeq" id="WP_068136877.1">
    <property type="nucleotide sequence ID" value="NZ_AP014924.1"/>
</dbReference>
<accession>A0A0K2SKQ0</accession>
<evidence type="ECO:0000313" key="11">
    <source>
        <dbReference type="Proteomes" id="UP000065807"/>
    </source>
</evidence>
<proteinExistence type="inferred from homology"/>
<dbReference type="EMBL" id="AP014924">
    <property type="protein sequence ID" value="BAS27681.1"/>
    <property type="molecule type" value="Genomic_DNA"/>
</dbReference>
<dbReference type="PANTHER" id="PTHR33932">
    <property type="entry name" value="NA(+)/H(+) ANTIPORTER SUBUNIT B"/>
    <property type="match status" value="1"/>
</dbReference>
<evidence type="ECO:0000256" key="8">
    <source>
        <dbReference type="SAM" id="Phobius"/>
    </source>
</evidence>
<evidence type="ECO:0000256" key="7">
    <source>
        <dbReference type="SAM" id="MobiDB-lite"/>
    </source>
</evidence>
<keyword evidence="6 8" id="KW-0472">Membrane</keyword>
<dbReference type="Pfam" id="PF04039">
    <property type="entry name" value="MnhB"/>
    <property type="match status" value="1"/>
</dbReference>
<comment type="subcellular location">
    <subcellularLocation>
        <location evidence="1">Cell membrane</location>
        <topology evidence="1">Multi-pass membrane protein</topology>
    </subcellularLocation>
</comment>
<reference evidence="11" key="1">
    <citation type="submission" date="2015-07" db="EMBL/GenBank/DDBJ databases">
        <title>Complete genome sequence and phylogenetic analysis of Limnochorda pilosa.</title>
        <authorList>
            <person name="Watanabe M."/>
            <person name="Kojima H."/>
            <person name="Fukui M."/>
        </authorList>
    </citation>
    <scope>NUCLEOTIDE SEQUENCE [LARGE SCALE GENOMIC DNA]</scope>
    <source>
        <strain evidence="11">HC45</strain>
    </source>
</reference>
<evidence type="ECO:0000256" key="3">
    <source>
        <dbReference type="ARBA" id="ARBA00022475"/>
    </source>
</evidence>
<feature type="transmembrane region" description="Helical" evidence="8">
    <location>
        <begin position="109"/>
        <end position="131"/>
    </location>
</feature>
<evidence type="ECO:0000256" key="4">
    <source>
        <dbReference type="ARBA" id="ARBA00022692"/>
    </source>
</evidence>
<evidence type="ECO:0000256" key="2">
    <source>
        <dbReference type="ARBA" id="ARBA00009425"/>
    </source>
</evidence>
<name>A0A0K2SKQ0_LIMPI</name>